<keyword evidence="3" id="KW-0963">Cytoplasm</keyword>
<feature type="region of interest" description="Disordered" evidence="8">
    <location>
        <begin position="58"/>
        <end position="83"/>
    </location>
</feature>
<dbReference type="AlphaFoldDB" id="A0AA39GBB4"/>
<dbReference type="InterPro" id="IPR020569">
    <property type="entry name" value="UPF0029_Impact_CS"/>
</dbReference>
<dbReference type="SUPFAM" id="SSF54495">
    <property type="entry name" value="UBC-like"/>
    <property type="match status" value="1"/>
</dbReference>
<evidence type="ECO:0000256" key="6">
    <source>
        <dbReference type="ARBA" id="ARBA00023016"/>
    </source>
</evidence>
<evidence type="ECO:0000256" key="3">
    <source>
        <dbReference type="ARBA" id="ARBA00022490"/>
    </source>
</evidence>
<dbReference type="Pfam" id="PF05773">
    <property type="entry name" value="RWD"/>
    <property type="match status" value="1"/>
</dbReference>
<dbReference type="SUPFAM" id="SSF54211">
    <property type="entry name" value="Ribosomal protein S5 domain 2-like"/>
    <property type="match status" value="1"/>
</dbReference>
<evidence type="ECO:0000313" key="11">
    <source>
        <dbReference type="Proteomes" id="UP001175261"/>
    </source>
</evidence>
<proteinExistence type="inferred from homology"/>
<feature type="coiled-coil region" evidence="7">
    <location>
        <begin position="106"/>
        <end position="133"/>
    </location>
</feature>
<dbReference type="GO" id="GO:0140469">
    <property type="term" value="P:GCN2-mediated signaling"/>
    <property type="evidence" value="ECO:0007669"/>
    <property type="project" value="TreeGrafter"/>
</dbReference>
<keyword evidence="4" id="KW-0678">Repressor</keyword>
<dbReference type="InterPro" id="IPR001498">
    <property type="entry name" value="Impact_N"/>
</dbReference>
<evidence type="ECO:0000259" key="9">
    <source>
        <dbReference type="PROSITE" id="PS50908"/>
    </source>
</evidence>
<comment type="caution">
    <text evidence="10">The sequence shown here is derived from an EMBL/GenBank/DDBJ whole genome shotgun (WGS) entry which is preliminary data.</text>
</comment>
<dbReference type="PROSITE" id="PS50908">
    <property type="entry name" value="RWD"/>
    <property type="match status" value="1"/>
</dbReference>
<reference evidence="10" key="1">
    <citation type="submission" date="2022-10" db="EMBL/GenBank/DDBJ databases">
        <title>Determination and structural analysis of whole genome sequence of Sarocladium strictum F4-1.</title>
        <authorList>
            <person name="Hu L."/>
            <person name="Jiang Y."/>
        </authorList>
    </citation>
    <scope>NUCLEOTIDE SEQUENCE</scope>
    <source>
        <strain evidence="10">F4-1</strain>
    </source>
</reference>
<dbReference type="InterPro" id="IPR020568">
    <property type="entry name" value="Ribosomal_Su5_D2-typ_SF"/>
</dbReference>
<evidence type="ECO:0000256" key="8">
    <source>
        <dbReference type="SAM" id="MobiDB-lite"/>
    </source>
</evidence>
<comment type="similarity">
    <text evidence="2">Belongs to the IMPACT family.</text>
</comment>
<dbReference type="EMBL" id="JAPDFR010000009">
    <property type="protein sequence ID" value="KAK0383578.1"/>
    <property type="molecule type" value="Genomic_DNA"/>
</dbReference>
<keyword evidence="6" id="KW-0346">Stress response</keyword>
<dbReference type="Gene3D" id="3.30.230.30">
    <property type="entry name" value="Impact, N-terminal domain"/>
    <property type="match status" value="1"/>
</dbReference>
<dbReference type="GO" id="GO:0006446">
    <property type="term" value="P:regulation of translational initiation"/>
    <property type="evidence" value="ECO:0007669"/>
    <property type="project" value="TreeGrafter"/>
</dbReference>
<dbReference type="InterPro" id="IPR006575">
    <property type="entry name" value="RWD_dom"/>
</dbReference>
<dbReference type="InterPro" id="IPR023582">
    <property type="entry name" value="Impact"/>
</dbReference>
<comment type="subcellular location">
    <subcellularLocation>
        <location evidence="1">Cytoplasm</location>
    </subcellularLocation>
</comment>
<evidence type="ECO:0000256" key="7">
    <source>
        <dbReference type="SAM" id="Coils"/>
    </source>
</evidence>
<dbReference type="Gene3D" id="3.10.110.10">
    <property type="entry name" value="Ubiquitin Conjugating Enzyme"/>
    <property type="match status" value="1"/>
</dbReference>
<evidence type="ECO:0000256" key="1">
    <source>
        <dbReference type="ARBA" id="ARBA00004496"/>
    </source>
</evidence>
<dbReference type="PROSITE" id="PS00910">
    <property type="entry name" value="UPF0029"/>
    <property type="match status" value="1"/>
</dbReference>
<evidence type="ECO:0000256" key="4">
    <source>
        <dbReference type="ARBA" id="ARBA00022491"/>
    </source>
</evidence>
<dbReference type="Pfam" id="PF01205">
    <property type="entry name" value="Impact_N"/>
    <property type="match status" value="1"/>
</dbReference>
<organism evidence="10 11">
    <name type="scientific">Sarocladium strictum</name>
    <name type="common">Black bundle disease fungus</name>
    <name type="synonym">Acremonium strictum</name>
    <dbReference type="NCBI Taxonomy" id="5046"/>
    <lineage>
        <taxon>Eukaryota</taxon>
        <taxon>Fungi</taxon>
        <taxon>Dikarya</taxon>
        <taxon>Ascomycota</taxon>
        <taxon>Pezizomycotina</taxon>
        <taxon>Sordariomycetes</taxon>
        <taxon>Hypocreomycetidae</taxon>
        <taxon>Hypocreales</taxon>
        <taxon>Sarocladiaceae</taxon>
        <taxon>Sarocladium</taxon>
    </lineage>
</organism>
<dbReference type="PANTHER" id="PTHR16301">
    <property type="entry name" value="IMPACT-RELATED"/>
    <property type="match status" value="1"/>
</dbReference>
<dbReference type="InterPro" id="IPR016135">
    <property type="entry name" value="UBQ-conjugating_enzyme/RWD"/>
</dbReference>
<accession>A0AA39GBB4</accession>
<dbReference type="InterPro" id="IPR036956">
    <property type="entry name" value="Impact_N_sf"/>
</dbReference>
<keyword evidence="5" id="KW-0810">Translation regulation</keyword>
<evidence type="ECO:0000256" key="5">
    <source>
        <dbReference type="ARBA" id="ARBA00022845"/>
    </source>
</evidence>
<gene>
    <name evidence="10" type="ORF">NLU13_9489</name>
</gene>
<dbReference type="Proteomes" id="UP001175261">
    <property type="component" value="Unassembled WGS sequence"/>
</dbReference>
<feature type="domain" description="RWD" evidence="9">
    <location>
        <begin position="7"/>
        <end position="119"/>
    </location>
</feature>
<protein>
    <recommendedName>
        <fullName evidence="9">RWD domain-containing protein</fullName>
    </recommendedName>
</protein>
<name>A0AA39GBB4_SARSR</name>
<dbReference type="PANTHER" id="PTHR16301:SF25">
    <property type="entry name" value="PROTEIN IMPACT"/>
    <property type="match status" value="1"/>
</dbReference>
<keyword evidence="11" id="KW-1185">Reference proteome</keyword>
<keyword evidence="7" id="KW-0175">Coiled coil</keyword>
<sequence length="294" mass="32227">MSEDVRDEIEALNSIYGDGTLGPAMGEAPCANIWILQLPRGGEDGRDEDASSLRIRFPPNYPEASAPEVLGTEHASGGRRGAGERDLRLFREAVAETWQAGAVCLFDAVEDFNRRLAEEIQREEAEAEAADEEGVSVEKPERQQDHLEELLAKMDTPPWTLSEVVTDMKSTFVAHVAPVSSPDQASLYIAHLLASDKRIRTATHNITAWRIRDDSTGTTYQDSDDDGETAAGARVLHLMQLMGLWNAVVVVTRWYGGVKLGPRRFAVINAVARDGFVRAGMVVEKPEGGKKKGK</sequence>
<dbReference type="GO" id="GO:0005737">
    <property type="term" value="C:cytoplasm"/>
    <property type="evidence" value="ECO:0007669"/>
    <property type="project" value="UniProtKB-SubCell"/>
</dbReference>
<evidence type="ECO:0000313" key="10">
    <source>
        <dbReference type="EMBL" id="KAK0383578.1"/>
    </source>
</evidence>
<evidence type="ECO:0000256" key="2">
    <source>
        <dbReference type="ARBA" id="ARBA00007665"/>
    </source>
</evidence>